<keyword evidence="3" id="KW-1185">Reference proteome</keyword>
<protein>
    <submittedName>
        <fullName evidence="2">Uncharacterized protein</fullName>
    </submittedName>
</protein>
<dbReference type="EMBL" id="CAGS01000448">
    <property type="protein sequence ID" value="CCF85500.1"/>
    <property type="molecule type" value="Genomic_DNA"/>
</dbReference>
<proteinExistence type="predicted"/>
<name>I4ELD8_9BACT</name>
<accession>I4ELD8</accession>
<feature type="region of interest" description="Disordered" evidence="1">
    <location>
        <begin position="68"/>
        <end position="108"/>
    </location>
</feature>
<gene>
    <name evidence="2" type="ORF">NITHO_5010003</name>
</gene>
<comment type="caution">
    <text evidence="2">The sequence shown here is derived from an EMBL/GenBank/DDBJ whole genome shotgun (WGS) entry which is preliminary data.</text>
</comment>
<dbReference type="AlphaFoldDB" id="I4ELD8"/>
<evidence type="ECO:0000313" key="2">
    <source>
        <dbReference type="EMBL" id="CCF85500.1"/>
    </source>
</evidence>
<evidence type="ECO:0000313" key="3">
    <source>
        <dbReference type="Proteomes" id="UP000004221"/>
    </source>
</evidence>
<reference evidence="2 3" key="1">
    <citation type="journal article" date="2012" name="ISME J.">
        <title>Nitrification expanded: discovery, physiology and genomics of a nitrite-oxidizing bacterium from the phylum Chloroflexi.</title>
        <authorList>
            <person name="Sorokin D.Y."/>
            <person name="Lucker S."/>
            <person name="Vejmelkova D."/>
            <person name="Kostrikina N.A."/>
            <person name="Kleerebezem R."/>
            <person name="Rijpstra W.I."/>
            <person name="Damste J.S."/>
            <person name="Le Paslier D."/>
            <person name="Muyzer G."/>
            <person name="Wagner M."/>
            <person name="van Loosdrecht M.C."/>
            <person name="Daims H."/>
        </authorList>
    </citation>
    <scope>NUCLEOTIDE SEQUENCE [LARGE SCALE GENOMIC DNA]</scope>
    <source>
        <strain evidence="3">none</strain>
    </source>
</reference>
<sequence length="108" mass="12396">MFHRVHGVFPRFTPVAVKVAVKIQRRNARRISQNQGKRCTKLIFGTRTKRDGVKLEFLNVRFLGSRSPVLSENQNSPDIDTGGGQRSENDPSERHHRVRPPITSVLFY</sequence>
<dbReference type="Proteomes" id="UP000004221">
    <property type="component" value="Unassembled WGS sequence"/>
</dbReference>
<evidence type="ECO:0000256" key="1">
    <source>
        <dbReference type="SAM" id="MobiDB-lite"/>
    </source>
</evidence>
<feature type="compositionally biased region" description="Polar residues" evidence="1">
    <location>
        <begin position="68"/>
        <end position="78"/>
    </location>
</feature>
<organism evidence="2 3">
    <name type="scientific">Nitrolancea hollandica Lb</name>
    <dbReference type="NCBI Taxonomy" id="1129897"/>
    <lineage>
        <taxon>Bacteria</taxon>
        <taxon>Pseudomonadati</taxon>
        <taxon>Thermomicrobiota</taxon>
        <taxon>Thermomicrobia</taxon>
        <taxon>Sphaerobacterales</taxon>
        <taxon>Sphaerobacterineae</taxon>
        <taxon>Sphaerobacteraceae</taxon>
        <taxon>Nitrolancea</taxon>
    </lineage>
</organism>